<accession>A0A010RB88</accession>
<evidence type="ECO:0000313" key="3">
    <source>
        <dbReference type="Proteomes" id="UP000020467"/>
    </source>
</evidence>
<organism evidence="2 3">
    <name type="scientific">Colletotrichum fioriniae PJ7</name>
    <dbReference type="NCBI Taxonomy" id="1445577"/>
    <lineage>
        <taxon>Eukaryota</taxon>
        <taxon>Fungi</taxon>
        <taxon>Dikarya</taxon>
        <taxon>Ascomycota</taxon>
        <taxon>Pezizomycotina</taxon>
        <taxon>Sordariomycetes</taxon>
        <taxon>Hypocreomycetidae</taxon>
        <taxon>Glomerellales</taxon>
        <taxon>Glomerellaceae</taxon>
        <taxon>Colletotrichum</taxon>
        <taxon>Colletotrichum acutatum species complex</taxon>
    </lineage>
</organism>
<dbReference type="AlphaFoldDB" id="A0A010RB88"/>
<comment type="caution">
    <text evidence="2">The sequence shown here is derived from an EMBL/GenBank/DDBJ whole genome shotgun (WGS) entry which is preliminary data.</text>
</comment>
<dbReference type="eggNOG" id="ENOG502T4GI">
    <property type="taxonomic scope" value="Eukaryota"/>
</dbReference>
<dbReference type="KEGG" id="cfj:CFIO01_05968"/>
<name>A0A010RB88_9PEZI</name>
<feature type="chain" id="PRO_5001455613" evidence="1">
    <location>
        <begin position="23"/>
        <end position="96"/>
    </location>
</feature>
<reference evidence="2 3" key="1">
    <citation type="submission" date="2014-02" db="EMBL/GenBank/DDBJ databases">
        <title>The genome sequence of Colletotrichum fioriniae PJ7.</title>
        <authorList>
            <person name="Baroncelli R."/>
            <person name="Thon M.R."/>
        </authorList>
    </citation>
    <scope>NUCLEOTIDE SEQUENCE [LARGE SCALE GENOMIC DNA]</scope>
    <source>
        <strain evidence="2 3">PJ7</strain>
    </source>
</reference>
<sequence>MQSSTVTAMMTFILATATGVTAKHHTQLHCITASGSGQFIFPFPNDAATNKVCPGFCSDCTLGDDDGHRVCNSPGKQMDGDGFSNACIAAGANGSD</sequence>
<dbReference type="HOGENOM" id="CLU_2386051_0_0_1"/>
<dbReference type="Proteomes" id="UP000020467">
    <property type="component" value="Unassembled WGS sequence"/>
</dbReference>
<evidence type="ECO:0000256" key="1">
    <source>
        <dbReference type="SAM" id="SignalP"/>
    </source>
</evidence>
<keyword evidence="3" id="KW-1185">Reference proteome</keyword>
<proteinExistence type="predicted"/>
<dbReference type="EMBL" id="JARH01000046">
    <property type="protein sequence ID" value="EXF85920.1"/>
    <property type="molecule type" value="Genomic_DNA"/>
</dbReference>
<keyword evidence="1" id="KW-0732">Signal</keyword>
<gene>
    <name evidence="2" type="ORF">CFIO01_05968</name>
</gene>
<feature type="signal peptide" evidence="1">
    <location>
        <begin position="1"/>
        <end position="22"/>
    </location>
</feature>
<evidence type="ECO:0000313" key="2">
    <source>
        <dbReference type="EMBL" id="EXF85920.1"/>
    </source>
</evidence>
<protein>
    <submittedName>
        <fullName evidence="2">Uncharacterized protein</fullName>
    </submittedName>
</protein>
<dbReference type="OrthoDB" id="4829200at2759"/>